<proteinExistence type="predicted"/>
<evidence type="ECO:0000313" key="2">
    <source>
        <dbReference type="EMBL" id="MDX3706528.1"/>
    </source>
</evidence>
<protein>
    <submittedName>
        <fullName evidence="2">Uncharacterized protein</fullName>
    </submittedName>
</protein>
<name>A0ABU4NWQ8_9ACTN</name>
<dbReference type="Proteomes" id="UP001271274">
    <property type="component" value="Unassembled WGS sequence"/>
</dbReference>
<organism evidence="2 3">
    <name type="scientific">Streptomyces europaeiscabiei</name>
    <dbReference type="NCBI Taxonomy" id="146819"/>
    <lineage>
        <taxon>Bacteria</taxon>
        <taxon>Bacillati</taxon>
        <taxon>Actinomycetota</taxon>
        <taxon>Actinomycetes</taxon>
        <taxon>Kitasatosporales</taxon>
        <taxon>Streptomycetaceae</taxon>
        <taxon>Streptomyces</taxon>
    </lineage>
</organism>
<feature type="compositionally biased region" description="Basic residues" evidence="1">
    <location>
        <begin position="179"/>
        <end position="190"/>
    </location>
</feature>
<evidence type="ECO:0000256" key="1">
    <source>
        <dbReference type="SAM" id="MobiDB-lite"/>
    </source>
</evidence>
<evidence type="ECO:0000313" key="3">
    <source>
        <dbReference type="Proteomes" id="UP001271274"/>
    </source>
</evidence>
<accession>A0ABU4NWQ8</accession>
<comment type="caution">
    <text evidence="2">The sequence shown here is derived from an EMBL/GenBank/DDBJ whole genome shotgun (WGS) entry which is preliminary data.</text>
</comment>
<reference evidence="2 3" key="1">
    <citation type="journal article" date="2023" name="Microb. Genom.">
        <title>Mesoterricola silvestris gen. nov., sp. nov., Mesoterricola sediminis sp. nov., Geothrix oryzae sp. nov., Geothrix edaphica sp. nov., Geothrix rubra sp. nov., and Geothrix limicola sp. nov., six novel members of Acidobacteriota isolated from soils.</title>
        <authorList>
            <person name="Weisberg A.J."/>
            <person name="Pearce E."/>
            <person name="Kramer C.G."/>
            <person name="Chang J.H."/>
            <person name="Clarke C.R."/>
        </authorList>
    </citation>
    <scope>NUCLEOTIDE SEQUENCE [LARGE SCALE GENOMIC DNA]</scope>
    <source>
        <strain evidence="2 3">ID09-01A</strain>
    </source>
</reference>
<dbReference type="RefSeq" id="WP_319053683.1">
    <property type="nucleotide sequence ID" value="NZ_JARAUR010000069.1"/>
</dbReference>
<feature type="region of interest" description="Disordered" evidence="1">
    <location>
        <begin position="105"/>
        <end position="190"/>
    </location>
</feature>
<keyword evidence="3" id="KW-1185">Reference proteome</keyword>
<sequence>MRKFGQQCGVGKQMRRQQIGGGRADGRIGVVPEVRGQAVGEPGVDVLLHVRAGPPGEFVPGGFVALAGLGLLQRAELAQRLELIGASRDPGGFAQLGFPGGGLRRAGAGAASLSEPPGSGGEHGQDDGEGGQPAHHGSGAGADDARRDQDGQRAARHTGQRGKAPERLRRALVAGVSSRVRHGGSPRRGR</sequence>
<gene>
    <name evidence="2" type="ORF">PV662_43930</name>
</gene>
<feature type="compositionally biased region" description="Basic and acidic residues" evidence="1">
    <location>
        <begin position="143"/>
        <end position="153"/>
    </location>
</feature>
<dbReference type="EMBL" id="JARAYU010000029">
    <property type="protein sequence ID" value="MDX3706528.1"/>
    <property type="molecule type" value="Genomic_DNA"/>
</dbReference>
<feature type="compositionally biased region" description="Low complexity" evidence="1">
    <location>
        <begin position="105"/>
        <end position="114"/>
    </location>
</feature>